<keyword evidence="6" id="KW-1185">Reference proteome</keyword>
<dbReference type="SUPFAM" id="SSF51182">
    <property type="entry name" value="RmlC-like cupins"/>
    <property type="match status" value="1"/>
</dbReference>
<dbReference type="InterPro" id="IPR011051">
    <property type="entry name" value="RmlC_Cupin_sf"/>
</dbReference>
<dbReference type="CDD" id="cd00438">
    <property type="entry name" value="cupin_RmlC"/>
    <property type="match status" value="1"/>
</dbReference>
<gene>
    <name evidence="5" type="ORF">EKH77_04535</name>
</gene>
<name>A0A3S9PDZ7_STRLT</name>
<sequence>MRPLGIEGAWVLDPVIHADHRGQFHEWFQGERFQQATGHQLPLAQANIAVSRRGALRGVHFSEIPPGQAKYSACVRGAGLEVIVDIRTGSPTFGRWEAVPVDDRRHTAVYVSAGLGRAFLALTDHTTLMYLCSSGYNPGREHAINPLDPDLAIDWPADVEPLLSDKDADAPGLAEAGRLGLLPSYQAWQEHYAPPRGA</sequence>
<feature type="active site" description="Proton donor" evidence="3">
    <location>
        <position position="130"/>
    </location>
</feature>
<evidence type="ECO:0000313" key="5">
    <source>
        <dbReference type="EMBL" id="AZQ70578.1"/>
    </source>
</evidence>
<dbReference type="Gene3D" id="2.60.120.10">
    <property type="entry name" value="Jelly Rolls"/>
    <property type="match status" value="1"/>
</dbReference>
<dbReference type="Proteomes" id="UP000267900">
    <property type="component" value="Chromosome"/>
</dbReference>
<comment type="similarity">
    <text evidence="1">Belongs to the dTDP-4-dehydrorhamnose 3,5-epimerase family.</text>
</comment>
<dbReference type="EMBL" id="CP034587">
    <property type="protein sequence ID" value="AZQ70578.1"/>
    <property type="molecule type" value="Genomic_DNA"/>
</dbReference>
<proteinExistence type="inferred from homology"/>
<organism evidence="5 6">
    <name type="scientific">Streptomyces luteoverticillatus</name>
    <name type="common">Streptoverticillium luteoverticillatus</name>
    <dbReference type="NCBI Taxonomy" id="66425"/>
    <lineage>
        <taxon>Bacteria</taxon>
        <taxon>Bacillati</taxon>
        <taxon>Actinomycetota</taxon>
        <taxon>Actinomycetes</taxon>
        <taxon>Kitasatosporales</taxon>
        <taxon>Streptomycetaceae</taxon>
        <taxon>Streptomyces</taxon>
    </lineage>
</organism>
<dbReference type="GO" id="GO:0008830">
    <property type="term" value="F:dTDP-4-dehydrorhamnose 3,5-epimerase activity"/>
    <property type="evidence" value="ECO:0007669"/>
    <property type="project" value="InterPro"/>
</dbReference>
<evidence type="ECO:0000256" key="3">
    <source>
        <dbReference type="PIRSR" id="PIRSR600888-1"/>
    </source>
</evidence>
<feature type="active site" description="Proton acceptor" evidence="3">
    <location>
        <position position="60"/>
    </location>
</feature>
<dbReference type="OrthoDB" id="9800680at2"/>
<dbReference type="AlphaFoldDB" id="A0A3S9PDZ7"/>
<dbReference type="PANTHER" id="PTHR21047">
    <property type="entry name" value="DTDP-6-DEOXY-D-GLUCOSE-3,5 EPIMERASE"/>
    <property type="match status" value="1"/>
</dbReference>
<dbReference type="RefSeq" id="WP_126913143.1">
    <property type="nucleotide sequence ID" value="NZ_CP034587.1"/>
</dbReference>
<keyword evidence="2" id="KW-0413">Isomerase</keyword>
<dbReference type="GO" id="GO:0005829">
    <property type="term" value="C:cytosol"/>
    <property type="evidence" value="ECO:0007669"/>
    <property type="project" value="TreeGrafter"/>
</dbReference>
<reference evidence="5 6" key="1">
    <citation type="submission" date="2018-12" db="EMBL/GenBank/DDBJ databases">
        <title>The whole draft genome of Streptomyce luteoverticillatus CGMCC 15060.</title>
        <authorList>
            <person name="Feng Z."/>
            <person name="Chen G."/>
            <person name="Zhang J."/>
            <person name="Zhu H."/>
            <person name="Yu X."/>
            <person name="Zhang W."/>
            <person name="Zhang X."/>
        </authorList>
    </citation>
    <scope>NUCLEOTIDE SEQUENCE [LARGE SCALE GENOMIC DNA]</scope>
    <source>
        <strain evidence="5 6">CGMCC 15060</strain>
    </source>
</reference>
<dbReference type="GO" id="GO:0019305">
    <property type="term" value="P:dTDP-rhamnose biosynthetic process"/>
    <property type="evidence" value="ECO:0007669"/>
    <property type="project" value="TreeGrafter"/>
</dbReference>
<dbReference type="InterPro" id="IPR014710">
    <property type="entry name" value="RmlC-like_jellyroll"/>
</dbReference>
<accession>A0A3S9PDZ7</accession>
<dbReference type="GO" id="GO:0000271">
    <property type="term" value="P:polysaccharide biosynthetic process"/>
    <property type="evidence" value="ECO:0007669"/>
    <property type="project" value="TreeGrafter"/>
</dbReference>
<feature type="site" description="Participates in a stacking interaction with the thymidine ring of dTDP-4-oxo-6-deoxyglucose" evidence="4">
    <location>
        <position position="136"/>
    </location>
</feature>
<dbReference type="Pfam" id="PF00908">
    <property type="entry name" value="dTDP_sugar_isom"/>
    <property type="match status" value="1"/>
</dbReference>
<evidence type="ECO:0000313" key="6">
    <source>
        <dbReference type="Proteomes" id="UP000267900"/>
    </source>
</evidence>
<evidence type="ECO:0000256" key="1">
    <source>
        <dbReference type="ARBA" id="ARBA00010154"/>
    </source>
</evidence>
<evidence type="ECO:0000256" key="2">
    <source>
        <dbReference type="ARBA" id="ARBA00023235"/>
    </source>
</evidence>
<dbReference type="PANTHER" id="PTHR21047:SF2">
    <property type="entry name" value="THYMIDINE DIPHOSPHO-4-KETO-RHAMNOSE 3,5-EPIMERASE"/>
    <property type="match status" value="1"/>
</dbReference>
<evidence type="ECO:0000256" key="4">
    <source>
        <dbReference type="PIRSR" id="PIRSR600888-3"/>
    </source>
</evidence>
<protein>
    <submittedName>
        <fullName evidence="5">dTDP-4-keto-6-deoxy-D-glucose epimerase</fullName>
    </submittedName>
</protein>
<dbReference type="InterPro" id="IPR000888">
    <property type="entry name" value="RmlC-like"/>
</dbReference>